<evidence type="ECO:0000313" key="1">
    <source>
        <dbReference type="EMBL" id="GFT03050.1"/>
    </source>
</evidence>
<proteinExistence type="predicted"/>
<dbReference type="Proteomes" id="UP000887013">
    <property type="component" value="Unassembled WGS sequence"/>
</dbReference>
<sequence>MLLAAVDNMVVRFQLVVGRLDSQCIRHTKLHHFQALPPLKYEVTMDLLEFNPDKGQFNANVYQDGHHQENSTPRLLPDCQIVYIDTSQIIRNGIARSFGIVKVCTIVNDTCLRVERHPRIPNENAILTPCDWLSKLPFSDLWFLSTRNPDLPNRGCPVIAPRCFHCTTTSCTEEWDTYIEEMLQINQP</sequence>
<organism evidence="1 2">
    <name type="scientific">Nephila pilipes</name>
    <name type="common">Giant wood spider</name>
    <name type="synonym">Nephila maculata</name>
    <dbReference type="NCBI Taxonomy" id="299642"/>
    <lineage>
        <taxon>Eukaryota</taxon>
        <taxon>Metazoa</taxon>
        <taxon>Ecdysozoa</taxon>
        <taxon>Arthropoda</taxon>
        <taxon>Chelicerata</taxon>
        <taxon>Arachnida</taxon>
        <taxon>Araneae</taxon>
        <taxon>Araneomorphae</taxon>
        <taxon>Entelegynae</taxon>
        <taxon>Araneoidea</taxon>
        <taxon>Nephilidae</taxon>
        <taxon>Nephila</taxon>
    </lineage>
</organism>
<evidence type="ECO:0000313" key="2">
    <source>
        <dbReference type="Proteomes" id="UP000887013"/>
    </source>
</evidence>
<accession>A0A8X6NAN9</accession>
<dbReference type="AlphaFoldDB" id="A0A8X6NAN9"/>
<comment type="caution">
    <text evidence="1">The sequence shown here is derived from an EMBL/GenBank/DDBJ whole genome shotgun (WGS) entry which is preliminary data.</text>
</comment>
<protein>
    <submittedName>
        <fullName evidence="1">Uncharacterized protein</fullName>
    </submittedName>
</protein>
<name>A0A8X6NAN9_NEPPI</name>
<dbReference type="EMBL" id="BMAW01055842">
    <property type="protein sequence ID" value="GFT03050.1"/>
    <property type="molecule type" value="Genomic_DNA"/>
</dbReference>
<keyword evidence="2" id="KW-1185">Reference proteome</keyword>
<reference evidence="1" key="1">
    <citation type="submission" date="2020-08" db="EMBL/GenBank/DDBJ databases">
        <title>Multicomponent nature underlies the extraordinary mechanical properties of spider dragline silk.</title>
        <authorList>
            <person name="Kono N."/>
            <person name="Nakamura H."/>
            <person name="Mori M."/>
            <person name="Yoshida Y."/>
            <person name="Ohtoshi R."/>
            <person name="Malay A.D."/>
            <person name="Moran D.A.P."/>
            <person name="Tomita M."/>
            <person name="Numata K."/>
            <person name="Arakawa K."/>
        </authorList>
    </citation>
    <scope>NUCLEOTIDE SEQUENCE</scope>
</reference>
<gene>
    <name evidence="1" type="ORF">NPIL_226591</name>
</gene>